<reference evidence="2" key="1">
    <citation type="submission" date="2023-06" db="EMBL/GenBank/DDBJ databases">
        <title>Genome-scale phylogeny and comparative genomics of the fungal order Sordariales.</title>
        <authorList>
            <consortium name="Lawrence Berkeley National Laboratory"/>
            <person name="Hensen N."/>
            <person name="Bonometti L."/>
            <person name="Westerberg I."/>
            <person name="Brannstrom I.O."/>
            <person name="Guillou S."/>
            <person name="Cros-Aarteil S."/>
            <person name="Calhoun S."/>
            <person name="Haridas S."/>
            <person name="Kuo A."/>
            <person name="Mondo S."/>
            <person name="Pangilinan J."/>
            <person name="Riley R."/>
            <person name="Labutti K."/>
            <person name="Andreopoulos B."/>
            <person name="Lipzen A."/>
            <person name="Chen C."/>
            <person name="Yanf M."/>
            <person name="Daum C."/>
            <person name="Ng V."/>
            <person name="Clum A."/>
            <person name="Steindorff A."/>
            <person name="Ohm R."/>
            <person name="Martin F."/>
            <person name="Silar P."/>
            <person name="Natvig D."/>
            <person name="Lalanne C."/>
            <person name="Gautier V."/>
            <person name="Ament-Velasquez S.L."/>
            <person name="Kruys A."/>
            <person name="Hutchinson M.I."/>
            <person name="Powell A.J."/>
            <person name="Barry K."/>
            <person name="Miller A.N."/>
            <person name="Grigoriev I.V."/>
            <person name="Debuchy R."/>
            <person name="Gladieux P."/>
            <person name="Thoren M.H."/>
            <person name="Johannesson H."/>
        </authorList>
    </citation>
    <scope>NUCLEOTIDE SEQUENCE</scope>
    <source>
        <strain evidence="2">SMH2532-1</strain>
    </source>
</reference>
<keyword evidence="1" id="KW-1133">Transmembrane helix</keyword>
<organism evidence="2 3">
    <name type="scientific">Cercophora newfieldiana</name>
    <dbReference type="NCBI Taxonomy" id="92897"/>
    <lineage>
        <taxon>Eukaryota</taxon>
        <taxon>Fungi</taxon>
        <taxon>Dikarya</taxon>
        <taxon>Ascomycota</taxon>
        <taxon>Pezizomycotina</taxon>
        <taxon>Sordariomycetes</taxon>
        <taxon>Sordariomycetidae</taxon>
        <taxon>Sordariales</taxon>
        <taxon>Lasiosphaeriaceae</taxon>
        <taxon>Cercophora</taxon>
    </lineage>
</organism>
<evidence type="ECO:0000313" key="3">
    <source>
        <dbReference type="Proteomes" id="UP001174936"/>
    </source>
</evidence>
<proteinExistence type="predicted"/>
<comment type="caution">
    <text evidence="2">The sequence shown here is derived from an EMBL/GenBank/DDBJ whole genome shotgun (WGS) entry which is preliminary data.</text>
</comment>
<evidence type="ECO:0000256" key="1">
    <source>
        <dbReference type="SAM" id="Phobius"/>
    </source>
</evidence>
<keyword evidence="3" id="KW-1185">Reference proteome</keyword>
<sequence length="102" mass="11744">MIYASGREKMLWRYCSSCDLALLFLIWMVVGQREGGRLRLAYVGSRQTDNFEIALTSRERKGRAVGSCERALGLRAGRRMETACRQYRTWGIVYMRLSQLAA</sequence>
<gene>
    <name evidence="2" type="ORF">B0T16DRAFT_67170</name>
</gene>
<keyword evidence="1" id="KW-0812">Transmembrane</keyword>
<dbReference type="AlphaFoldDB" id="A0AA39YTJ6"/>
<protein>
    <submittedName>
        <fullName evidence="2">Uncharacterized protein</fullName>
    </submittedName>
</protein>
<feature type="transmembrane region" description="Helical" evidence="1">
    <location>
        <begin position="12"/>
        <end position="30"/>
    </location>
</feature>
<dbReference type="EMBL" id="JAULSV010000001">
    <property type="protein sequence ID" value="KAK0657701.1"/>
    <property type="molecule type" value="Genomic_DNA"/>
</dbReference>
<keyword evidence="1" id="KW-0472">Membrane</keyword>
<accession>A0AA39YTJ6</accession>
<name>A0AA39YTJ6_9PEZI</name>
<evidence type="ECO:0000313" key="2">
    <source>
        <dbReference type="EMBL" id="KAK0657701.1"/>
    </source>
</evidence>
<dbReference type="Proteomes" id="UP001174936">
    <property type="component" value="Unassembled WGS sequence"/>
</dbReference>